<evidence type="ECO:0000256" key="1">
    <source>
        <dbReference type="SAM" id="Phobius"/>
    </source>
</evidence>
<dbReference type="EMBL" id="SJPN01000001">
    <property type="protein sequence ID" value="TWU07779.1"/>
    <property type="molecule type" value="Genomic_DNA"/>
</dbReference>
<feature type="transmembrane region" description="Helical" evidence="1">
    <location>
        <begin position="107"/>
        <end position="124"/>
    </location>
</feature>
<evidence type="ECO:0000313" key="4">
    <source>
        <dbReference type="Proteomes" id="UP000320176"/>
    </source>
</evidence>
<accession>A0A5C6B8Z1</accession>
<name>A0A5C6B8Z1_9BACT</name>
<evidence type="ECO:0000313" key="3">
    <source>
        <dbReference type="EMBL" id="TWU07779.1"/>
    </source>
</evidence>
<dbReference type="InterPro" id="IPR009081">
    <property type="entry name" value="PP-bd_ACP"/>
</dbReference>
<dbReference type="PROSITE" id="PS50075">
    <property type="entry name" value="CARRIER"/>
    <property type="match status" value="1"/>
</dbReference>
<dbReference type="Proteomes" id="UP000320176">
    <property type="component" value="Unassembled WGS sequence"/>
</dbReference>
<sequence length="220" mass="24186">MDVEDHFGIAIQNTEAEHVRTVGDLVSLIRSRIQAAHLASCPTLKSFLQLRSCVRELATNQTLRIRSRTRVVDVLNPTQRRRLWKRLTDILGSAPPSLRRHPTLRKVLVVLVCTAIVLAVTVAAAVDIEILPLTLVLAAVATLILHLATVRFRTYPPDTLTTFGAVARRMTGITAATKQLHLDSDHAILDELRPIVVDTLGVDGSEVVLTARFIEDLGMG</sequence>
<dbReference type="InterPro" id="IPR036736">
    <property type="entry name" value="ACP-like_sf"/>
</dbReference>
<feature type="transmembrane region" description="Helical" evidence="1">
    <location>
        <begin position="130"/>
        <end position="150"/>
    </location>
</feature>
<feature type="domain" description="Carrier" evidence="2">
    <location>
        <begin position="1"/>
        <end position="33"/>
    </location>
</feature>
<comment type="caution">
    <text evidence="3">The sequence shown here is derived from an EMBL/GenBank/DDBJ whole genome shotgun (WGS) entry which is preliminary data.</text>
</comment>
<dbReference type="Gene3D" id="1.10.1200.10">
    <property type="entry name" value="ACP-like"/>
    <property type="match status" value="1"/>
</dbReference>
<proteinExistence type="predicted"/>
<keyword evidence="1" id="KW-0472">Membrane</keyword>
<reference evidence="3 4" key="1">
    <citation type="submission" date="2019-02" db="EMBL/GenBank/DDBJ databases">
        <title>Deep-cultivation of Planctomycetes and their phenomic and genomic characterization uncovers novel biology.</title>
        <authorList>
            <person name="Wiegand S."/>
            <person name="Jogler M."/>
            <person name="Boedeker C."/>
            <person name="Pinto D."/>
            <person name="Vollmers J."/>
            <person name="Rivas-Marin E."/>
            <person name="Kohn T."/>
            <person name="Peeters S.H."/>
            <person name="Heuer A."/>
            <person name="Rast P."/>
            <person name="Oberbeckmann S."/>
            <person name="Bunk B."/>
            <person name="Jeske O."/>
            <person name="Meyerdierks A."/>
            <person name="Storesund J.E."/>
            <person name="Kallscheuer N."/>
            <person name="Luecker S."/>
            <person name="Lage O.M."/>
            <person name="Pohl T."/>
            <person name="Merkel B.J."/>
            <person name="Hornburger P."/>
            <person name="Mueller R.-W."/>
            <person name="Bruemmer F."/>
            <person name="Labrenz M."/>
            <person name="Spormann A.M."/>
            <person name="Op Den Camp H."/>
            <person name="Overmann J."/>
            <person name="Amann R."/>
            <person name="Jetten M.S.M."/>
            <person name="Mascher T."/>
            <person name="Medema M.H."/>
            <person name="Devos D.P."/>
            <person name="Kaster A.-K."/>
            <person name="Ovreas L."/>
            <person name="Rohde M."/>
            <person name="Galperin M.Y."/>
            <person name="Jogler C."/>
        </authorList>
    </citation>
    <scope>NUCLEOTIDE SEQUENCE [LARGE SCALE GENOMIC DNA]</scope>
    <source>
        <strain evidence="3 4">Pla52n</strain>
    </source>
</reference>
<protein>
    <submittedName>
        <fullName evidence="3">Acyl carrier protein</fullName>
    </submittedName>
</protein>
<gene>
    <name evidence="3" type="ORF">Pla52n_03530</name>
</gene>
<keyword evidence="1" id="KW-1133">Transmembrane helix</keyword>
<evidence type="ECO:0000259" key="2">
    <source>
        <dbReference type="PROSITE" id="PS50075"/>
    </source>
</evidence>
<organism evidence="3 4">
    <name type="scientific">Stieleria varia</name>
    <dbReference type="NCBI Taxonomy" id="2528005"/>
    <lineage>
        <taxon>Bacteria</taxon>
        <taxon>Pseudomonadati</taxon>
        <taxon>Planctomycetota</taxon>
        <taxon>Planctomycetia</taxon>
        <taxon>Pirellulales</taxon>
        <taxon>Pirellulaceae</taxon>
        <taxon>Stieleria</taxon>
    </lineage>
</organism>
<keyword evidence="4" id="KW-1185">Reference proteome</keyword>
<keyword evidence="1" id="KW-0812">Transmembrane</keyword>
<dbReference type="AlphaFoldDB" id="A0A5C6B8Z1"/>